<proteinExistence type="predicted"/>
<evidence type="ECO:0000313" key="4">
    <source>
        <dbReference type="Proteomes" id="UP000280298"/>
    </source>
</evidence>
<organism evidence="3 4">
    <name type="scientific">Streptomyces cyaneochromogenes</name>
    <dbReference type="NCBI Taxonomy" id="2496836"/>
    <lineage>
        <taxon>Bacteria</taxon>
        <taxon>Bacillati</taxon>
        <taxon>Actinomycetota</taxon>
        <taxon>Actinomycetes</taxon>
        <taxon>Kitasatosporales</taxon>
        <taxon>Streptomycetaceae</taxon>
        <taxon>Streptomyces</taxon>
    </lineage>
</organism>
<protein>
    <submittedName>
        <fullName evidence="3">DUF2637 domain-containing protein</fullName>
    </submittedName>
</protein>
<keyword evidence="2" id="KW-1133">Transmembrane helix</keyword>
<dbReference type="InterPro" id="IPR021235">
    <property type="entry name" value="DUF2637"/>
</dbReference>
<reference evidence="3 4" key="1">
    <citation type="journal article" date="2019" name="Int. J. Syst. Evol. Microbiol.">
        <title>Streptomyces cyaneochromogenes sp. nov., a blue pigment-producing actinomycete from manganese-contaminated soil.</title>
        <authorList>
            <person name="Tang X."/>
            <person name="Zhao J."/>
            <person name="Li K."/>
            <person name="Chen Z."/>
            <person name="Sun Y."/>
            <person name="Gao J."/>
        </authorList>
    </citation>
    <scope>NUCLEOTIDE SEQUENCE [LARGE SCALE GENOMIC DNA]</scope>
    <source>
        <strain evidence="3 4">MK-45</strain>
    </source>
</reference>
<dbReference type="Proteomes" id="UP000280298">
    <property type="component" value="Chromosome"/>
</dbReference>
<dbReference type="EMBL" id="CP034539">
    <property type="protein sequence ID" value="AZQ36314.1"/>
    <property type="molecule type" value="Genomic_DNA"/>
</dbReference>
<dbReference type="AlphaFoldDB" id="A0A3S9MAT6"/>
<feature type="transmembrane region" description="Helical" evidence="2">
    <location>
        <begin position="183"/>
        <end position="202"/>
    </location>
</feature>
<name>A0A3S9MAT6_9ACTN</name>
<feature type="transmembrane region" description="Helical" evidence="2">
    <location>
        <begin position="154"/>
        <end position="171"/>
    </location>
</feature>
<keyword evidence="4" id="KW-1185">Reference proteome</keyword>
<sequence length="251" mass="27554">MRTDYDAVDDHPHYMQQVDTQHLWQVPDPTISAEAWDPDAELAQMLNTTHGVGLDPAPPLLDSGTRLLDRDARLLDRDTRPPERDTRPRRPVNRRRPQAGAHILGGNPRIITVAVLVAAITVCAVTMLTWSISYSYDQLRSIALLVVSPKLGEWWPLTVYGPWLLAGLSILRASVQRRTARRSWAVMLVSSGVAVALCIGQSPHSLLAMVVVGIPPITALVCFRELVGQFSSRPGPKHAADPVSGSKQTKS</sequence>
<gene>
    <name evidence="3" type="ORF">EJ357_25050</name>
</gene>
<evidence type="ECO:0000256" key="2">
    <source>
        <dbReference type="SAM" id="Phobius"/>
    </source>
</evidence>
<feature type="region of interest" description="Disordered" evidence="1">
    <location>
        <begin position="232"/>
        <end position="251"/>
    </location>
</feature>
<dbReference type="OrthoDB" id="3855580at2"/>
<evidence type="ECO:0000256" key="1">
    <source>
        <dbReference type="SAM" id="MobiDB-lite"/>
    </source>
</evidence>
<keyword evidence="2" id="KW-0812">Transmembrane</keyword>
<evidence type="ECO:0000313" key="3">
    <source>
        <dbReference type="EMBL" id="AZQ36314.1"/>
    </source>
</evidence>
<dbReference type="Pfam" id="PF10935">
    <property type="entry name" value="DUF2637"/>
    <property type="match status" value="1"/>
</dbReference>
<dbReference type="KEGG" id="scya:EJ357_25050"/>
<feature type="compositionally biased region" description="Basic and acidic residues" evidence="1">
    <location>
        <begin position="72"/>
        <end position="88"/>
    </location>
</feature>
<feature type="transmembrane region" description="Helical" evidence="2">
    <location>
        <begin position="110"/>
        <end position="134"/>
    </location>
</feature>
<feature type="transmembrane region" description="Helical" evidence="2">
    <location>
        <begin position="208"/>
        <end position="227"/>
    </location>
</feature>
<feature type="region of interest" description="Disordered" evidence="1">
    <location>
        <begin position="72"/>
        <end position="101"/>
    </location>
</feature>
<keyword evidence="2" id="KW-0472">Membrane</keyword>
<accession>A0A3S9MAT6</accession>